<name>A0ABZ1C894_9BACT</name>
<organism evidence="2 3">
    <name type="scientific">Actomonas aquatica</name>
    <dbReference type="NCBI Taxonomy" id="2866162"/>
    <lineage>
        <taxon>Bacteria</taxon>
        <taxon>Pseudomonadati</taxon>
        <taxon>Verrucomicrobiota</taxon>
        <taxon>Opitutia</taxon>
        <taxon>Opitutales</taxon>
        <taxon>Opitutaceae</taxon>
        <taxon>Actomonas</taxon>
    </lineage>
</organism>
<reference evidence="2 3" key="1">
    <citation type="submission" date="2021-08" db="EMBL/GenBank/DDBJ databases">
        <authorList>
            <person name="Zhang D."/>
            <person name="Zhang A."/>
            <person name="Wang L."/>
        </authorList>
    </citation>
    <scope>NUCLEOTIDE SEQUENCE [LARGE SCALE GENOMIC DNA]</scope>
    <source>
        <strain evidence="2 3">WL0086</strain>
    </source>
</reference>
<evidence type="ECO:0000256" key="1">
    <source>
        <dbReference type="SAM" id="MobiDB-lite"/>
    </source>
</evidence>
<gene>
    <name evidence="2" type="ORF">K1X11_023015</name>
</gene>
<dbReference type="Proteomes" id="UP000738431">
    <property type="component" value="Chromosome"/>
</dbReference>
<dbReference type="EC" id="3.1.3.-" evidence="2"/>
<dbReference type="RefSeq" id="WP_221030149.1">
    <property type="nucleotide sequence ID" value="NZ_CP139781.1"/>
</dbReference>
<protein>
    <submittedName>
        <fullName evidence="2">HAD family hydrolase</fullName>
        <ecNumber evidence="2">3.1.3.-</ecNumber>
    </submittedName>
</protein>
<dbReference type="Gene3D" id="3.40.50.1000">
    <property type="entry name" value="HAD superfamily/HAD-like"/>
    <property type="match status" value="1"/>
</dbReference>
<dbReference type="InterPro" id="IPR036412">
    <property type="entry name" value="HAD-like_sf"/>
</dbReference>
<sequence length="354" mass="39837">MATTLFTQNIIACIWDFDKTLIPDYMQKPLFKRFGVDEANFWTETNALGAHYKQRGYHISSEIAYLNHLLTYVLSGEMAGLNNRILRECGRDIAFYPGMPDFFDLSRKWVTEKPEYRKHDIALEHYVVSTGLAEMVRGSAAADKVDGVWACEFVENPLQPGFLKQDELSISAEAEIAQIGMVIDNTTKTKAIFEINKGTNKNAAIDVNSNIKPEDRRIPLQNMIYIADGPSDIPSFSVVKRGGGKAYAVYNPDSTLEFEQNDRLRQVGRIDHYGEADYRAKSATSKWLRLQIHGMCDRIVADREAAVAQRVSRPPRHLSGDDDDRRKTKGGPTLQQTDFLSEPAADEDGKPPVV</sequence>
<feature type="region of interest" description="Disordered" evidence="1">
    <location>
        <begin position="307"/>
        <end position="354"/>
    </location>
</feature>
<dbReference type="InterPro" id="IPR023214">
    <property type="entry name" value="HAD_sf"/>
</dbReference>
<dbReference type="EMBL" id="CP139781">
    <property type="protein sequence ID" value="WRQ87693.1"/>
    <property type="molecule type" value="Genomic_DNA"/>
</dbReference>
<evidence type="ECO:0000313" key="2">
    <source>
        <dbReference type="EMBL" id="WRQ87693.1"/>
    </source>
</evidence>
<proteinExistence type="predicted"/>
<keyword evidence="2" id="KW-0378">Hydrolase</keyword>
<dbReference type="GO" id="GO:0016787">
    <property type="term" value="F:hydrolase activity"/>
    <property type="evidence" value="ECO:0007669"/>
    <property type="project" value="UniProtKB-KW"/>
</dbReference>
<keyword evidence="3" id="KW-1185">Reference proteome</keyword>
<reference evidence="2 3" key="2">
    <citation type="submission" date="2023-12" db="EMBL/GenBank/DDBJ databases">
        <title>Description of an unclassified Opitutus bacterium of Verrucomicrobiota.</title>
        <authorList>
            <person name="Zhang D.-F."/>
        </authorList>
    </citation>
    <scope>NUCLEOTIDE SEQUENCE [LARGE SCALE GENOMIC DNA]</scope>
    <source>
        <strain evidence="2 3">WL0086</strain>
    </source>
</reference>
<accession>A0ABZ1C894</accession>
<evidence type="ECO:0000313" key="3">
    <source>
        <dbReference type="Proteomes" id="UP000738431"/>
    </source>
</evidence>
<dbReference type="SUPFAM" id="SSF56784">
    <property type="entry name" value="HAD-like"/>
    <property type="match status" value="1"/>
</dbReference>